<protein>
    <submittedName>
        <fullName evidence="1">Uncharacterized protein</fullName>
    </submittedName>
</protein>
<dbReference type="HOGENOM" id="CLU_3207537_0_0_1"/>
<proteinExistence type="predicted"/>
<dbReference type="AlphaFoldDB" id="G2YC10"/>
<dbReference type="EMBL" id="FQ790313">
    <property type="protein sequence ID" value="CCD34751.1"/>
    <property type="molecule type" value="Genomic_DNA"/>
</dbReference>
<reference evidence="2" key="1">
    <citation type="journal article" date="2011" name="PLoS Genet.">
        <title>Genomic analysis of the necrotrophic fungal pathogens Sclerotinia sclerotiorum and Botrytis cinerea.</title>
        <authorList>
            <person name="Amselem J."/>
            <person name="Cuomo C.A."/>
            <person name="van Kan J.A."/>
            <person name="Viaud M."/>
            <person name="Benito E.P."/>
            <person name="Couloux A."/>
            <person name="Coutinho P.M."/>
            <person name="de Vries R.P."/>
            <person name="Dyer P.S."/>
            <person name="Fillinger S."/>
            <person name="Fournier E."/>
            <person name="Gout L."/>
            <person name="Hahn M."/>
            <person name="Kohn L."/>
            <person name="Lapalu N."/>
            <person name="Plummer K.M."/>
            <person name="Pradier J.M."/>
            <person name="Quevillon E."/>
            <person name="Sharon A."/>
            <person name="Simon A."/>
            <person name="ten Have A."/>
            <person name="Tudzynski B."/>
            <person name="Tudzynski P."/>
            <person name="Wincker P."/>
            <person name="Andrew M."/>
            <person name="Anthouard V."/>
            <person name="Beever R.E."/>
            <person name="Beffa R."/>
            <person name="Benoit I."/>
            <person name="Bouzid O."/>
            <person name="Brault B."/>
            <person name="Chen Z."/>
            <person name="Choquer M."/>
            <person name="Collemare J."/>
            <person name="Cotton P."/>
            <person name="Danchin E.G."/>
            <person name="Da Silva C."/>
            <person name="Gautier A."/>
            <person name="Giraud C."/>
            <person name="Giraud T."/>
            <person name="Gonzalez C."/>
            <person name="Grossetete S."/>
            <person name="Guldener U."/>
            <person name="Henrissat B."/>
            <person name="Howlett B.J."/>
            <person name="Kodira C."/>
            <person name="Kretschmer M."/>
            <person name="Lappartient A."/>
            <person name="Leroch M."/>
            <person name="Levis C."/>
            <person name="Mauceli E."/>
            <person name="Neuveglise C."/>
            <person name="Oeser B."/>
            <person name="Pearson M."/>
            <person name="Poulain J."/>
            <person name="Poussereau N."/>
            <person name="Quesneville H."/>
            <person name="Rascle C."/>
            <person name="Schumacher J."/>
            <person name="Segurens B."/>
            <person name="Sexton A."/>
            <person name="Silva E."/>
            <person name="Sirven C."/>
            <person name="Soanes D.M."/>
            <person name="Talbot N.J."/>
            <person name="Templeton M."/>
            <person name="Yandava C."/>
            <person name="Yarden O."/>
            <person name="Zeng Q."/>
            <person name="Rollins J.A."/>
            <person name="Lebrun M.H."/>
            <person name="Dickman M."/>
        </authorList>
    </citation>
    <scope>NUCLEOTIDE SEQUENCE [LARGE SCALE GENOMIC DNA]</scope>
    <source>
        <strain evidence="2">T4</strain>
    </source>
</reference>
<name>G2YC10_BOTF4</name>
<dbReference type="Proteomes" id="UP000008177">
    <property type="component" value="Unplaced contigs"/>
</dbReference>
<evidence type="ECO:0000313" key="1">
    <source>
        <dbReference type="EMBL" id="CCD34751.1"/>
    </source>
</evidence>
<organism evidence="1 2">
    <name type="scientific">Botryotinia fuckeliana (strain T4)</name>
    <name type="common">Noble rot fungus</name>
    <name type="synonym">Botrytis cinerea</name>
    <dbReference type="NCBI Taxonomy" id="999810"/>
    <lineage>
        <taxon>Eukaryota</taxon>
        <taxon>Fungi</taxon>
        <taxon>Dikarya</taxon>
        <taxon>Ascomycota</taxon>
        <taxon>Pezizomycotina</taxon>
        <taxon>Leotiomycetes</taxon>
        <taxon>Helotiales</taxon>
        <taxon>Sclerotiniaceae</taxon>
        <taxon>Botrytis</taxon>
    </lineage>
</organism>
<evidence type="ECO:0000313" key="2">
    <source>
        <dbReference type="Proteomes" id="UP000008177"/>
    </source>
</evidence>
<dbReference type="InParanoid" id="G2YC10"/>
<gene>
    <name evidence="1" type="ORF">BofuT4_uP101550.1</name>
</gene>
<accession>G2YC10</accession>
<sequence>MRIRHGIGNGNGKLNLVKEVYNFLYCIASLYSGFKATKAIYNTLV</sequence>